<evidence type="ECO:0000259" key="10">
    <source>
        <dbReference type="PROSITE" id="PS51873"/>
    </source>
</evidence>
<dbReference type="OrthoDB" id="10009520at2759"/>
<dbReference type="Proteomes" id="UP000521943">
    <property type="component" value="Unassembled WGS sequence"/>
</dbReference>
<organism evidence="11 12">
    <name type="scientific">Ephemerocybe angulata</name>
    <dbReference type="NCBI Taxonomy" id="980116"/>
    <lineage>
        <taxon>Eukaryota</taxon>
        <taxon>Fungi</taxon>
        <taxon>Dikarya</taxon>
        <taxon>Basidiomycota</taxon>
        <taxon>Agaricomycotina</taxon>
        <taxon>Agaricomycetes</taxon>
        <taxon>Agaricomycetidae</taxon>
        <taxon>Agaricales</taxon>
        <taxon>Agaricineae</taxon>
        <taxon>Psathyrellaceae</taxon>
        <taxon>Ephemerocybe</taxon>
    </lineage>
</organism>
<feature type="region of interest" description="Disordered" evidence="9">
    <location>
        <begin position="521"/>
        <end position="555"/>
    </location>
</feature>
<dbReference type="Gene3D" id="3.30.40.10">
    <property type="entry name" value="Zinc/RING finger domain, C3HC4 (zinc finger)"/>
    <property type="match status" value="1"/>
</dbReference>
<evidence type="ECO:0000256" key="8">
    <source>
        <dbReference type="SAM" id="Coils"/>
    </source>
</evidence>
<dbReference type="CDD" id="cd20339">
    <property type="entry name" value="BRcat_RBR_RNF216"/>
    <property type="match status" value="1"/>
</dbReference>
<feature type="region of interest" description="Disordered" evidence="9">
    <location>
        <begin position="80"/>
        <end position="100"/>
    </location>
</feature>
<evidence type="ECO:0000256" key="2">
    <source>
        <dbReference type="ARBA" id="ARBA00022679"/>
    </source>
</evidence>
<keyword evidence="12" id="KW-1185">Reference proteome</keyword>
<keyword evidence="8" id="KW-0175">Coiled coil</keyword>
<dbReference type="InterPro" id="IPR044066">
    <property type="entry name" value="TRIAD_supradom"/>
</dbReference>
<evidence type="ECO:0000313" key="12">
    <source>
        <dbReference type="Proteomes" id="UP000521943"/>
    </source>
</evidence>
<dbReference type="PROSITE" id="PS51873">
    <property type="entry name" value="TRIAD"/>
    <property type="match status" value="1"/>
</dbReference>
<keyword evidence="6" id="KW-0833">Ubl conjugation pathway</keyword>
<feature type="region of interest" description="Disordered" evidence="9">
    <location>
        <begin position="1"/>
        <end position="21"/>
    </location>
</feature>
<keyword evidence="7" id="KW-0862">Zinc</keyword>
<evidence type="ECO:0000256" key="5">
    <source>
        <dbReference type="ARBA" id="ARBA00022771"/>
    </source>
</evidence>
<dbReference type="EMBL" id="JACGCI010000029">
    <property type="protein sequence ID" value="KAF6755589.1"/>
    <property type="molecule type" value="Genomic_DNA"/>
</dbReference>
<dbReference type="CDD" id="cd20353">
    <property type="entry name" value="Rcat_RBR_RNF216"/>
    <property type="match status" value="1"/>
</dbReference>
<comment type="pathway">
    <text evidence="1">Protein modification; protein ubiquitination.</text>
</comment>
<evidence type="ECO:0000256" key="6">
    <source>
        <dbReference type="ARBA" id="ARBA00022786"/>
    </source>
</evidence>
<dbReference type="AlphaFoldDB" id="A0A8H6HYR7"/>
<accession>A0A8H6HYR7</accession>
<dbReference type="PANTHER" id="PTHR22770">
    <property type="entry name" value="UBIQUITIN CONJUGATING ENZYME 7 INTERACTING PROTEIN-RELATED"/>
    <property type="match status" value="1"/>
</dbReference>
<name>A0A8H6HYR7_9AGAR</name>
<dbReference type="GO" id="GO:0016740">
    <property type="term" value="F:transferase activity"/>
    <property type="evidence" value="ECO:0007669"/>
    <property type="project" value="UniProtKB-KW"/>
</dbReference>
<dbReference type="Gene3D" id="1.20.120.1750">
    <property type="match status" value="1"/>
</dbReference>
<dbReference type="GO" id="GO:0008270">
    <property type="term" value="F:zinc ion binding"/>
    <property type="evidence" value="ECO:0007669"/>
    <property type="project" value="UniProtKB-KW"/>
</dbReference>
<reference evidence="11 12" key="1">
    <citation type="submission" date="2020-07" db="EMBL/GenBank/DDBJ databases">
        <title>Comparative genomics of pyrophilous fungi reveals a link between fire events and developmental genes.</title>
        <authorList>
            <consortium name="DOE Joint Genome Institute"/>
            <person name="Steindorff A.S."/>
            <person name="Carver A."/>
            <person name="Calhoun S."/>
            <person name="Stillman K."/>
            <person name="Liu H."/>
            <person name="Lipzen A."/>
            <person name="Pangilinan J."/>
            <person name="Labutti K."/>
            <person name="Bruns T.D."/>
            <person name="Grigoriev I.V."/>
        </authorList>
    </citation>
    <scope>NUCLEOTIDE SEQUENCE [LARGE SCALE GENOMIC DNA]</scope>
    <source>
        <strain evidence="11 12">CBS 144469</strain>
    </source>
</reference>
<gene>
    <name evidence="11" type="ORF">DFP72DRAFT_1045373</name>
</gene>
<evidence type="ECO:0000256" key="3">
    <source>
        <dbReference type="ARBA" id="ARBA00022723"/>
    </source>
</evidence>
<feature type="coiled-coil region" evidence="8">
    <location>
        <begin position="582"/>
        <end position="609"/>
    </location>
</feature>
<dbReference type="InterPro" id="IPR013083">
    <property type="entry name" value="Znf_RING/FYVE/PHD"/>
</dbReference>
<keyword evidence="2" id="KW-0808">Transferase</keyword>
<keyword evidence="3" id="KW-0479">Metal-binding</keyword>
<keyword evidence="4" id="KW-0677">Repeat</keyword>
<keyword evidence="5" id="KW-0863">Zinc-finger</keyword>
<evidence type="ECO:0000256" key="7">
    <source>
        <dbReference type="ARBA" id="ARBA00022833"/>
    </source>
</evidence>
<evidence type="ECO:0000256" key="9">
    <source>
        <dbReference type="SAM" id="MobiDB-lite"/>
    </source>
</evidence>
<proteinExistence type="predicted"/>
<dbReference type="InterPro" id="IPR051628">
    <property type="entry name" value="LUBAC_E3_Ligases"/>
</dbReference>
<dbReference type="InterPro" id="IPR047546">
    <property type="entry name" value="Rcat_RBR_RNF216"/>
</dbReference>
<evidence type="ECO:0000313" key="11">
    <source>
        <dbReference type="EMBL" id="KAF6755589.1"/>
    </source>
</evidence>
<sequence length="677" mass="74523">MEPEDRNPPNRPPLIASHQSDEVDSAVVRAILQKITDVLPNVDIKSDYLLALVVHCLPFGLDDAAQLVLQHLLDAETSSAEPASAHEDASSASPDYTDVSRTFDRRPSYTRLALYHLQNAFPFISARHICTVFSAKNQLYVPTYLSLLEDHVGHHATNIASPPGYEKGKEPAWKDEEFEKEKRWLEGHFAANAITATPDSPSTIVRGGSGDRQDLLSDAASTLPDTTGRGHGTDIECQCCFSSHPPSSISRCPKSHAFCHACVEGYAATRLGEQQYDIPCMYSGQDKCPTSFSPSTLEMILSRPLLILYARLRQQKELKEACIDGLEECPFCDYACVMEVTLQEAPTFVCQNVEQCGQVSCRICRAKDHSGVLCADLDGDRDVGGRLAIEEAMTRALMRACPNCDCQFIKEDGCNKMTCPQCGAFSCYVCRKAVAGYDHFDGRCPLYYDDSVEERHAQEVEAAYRNALALHAQVARQTKDHPNVPPPGNGAILGAAEAAGDYDLGVPMDVVYEDEASRILDEMDVGPNDEAAQRFSKDEKELEPRGEASTSSGSAIEATVNTSVAAPDALLDRDVHLLQYAVDLAKNDAKNAKRRLKYAENKLKNVELDLYKAGLISEVSRERGSSTDALVNGRYPKTHLELSVERAMRMERVERAQAECARYNQAVLVALKARFSI</sequence>
<dbReference type="SUPFAM" id="SSF57850">
    <property type="entry name" value="RING/U-box"/>
    <property type="match status" value="1"/>
</dbReference>
<evidence type="ECO:0000256" key="4">
    <source>
        <dbReference type="ARBA" id="ARBA00022737"/>
    </source>
</evidence>
<dbReference type="PANTHER" id="PTHR22770:SF47">
    <property type="entry name" value="E3 UBIQUITIN-PROTEIN LIGASE RNF216"/>
    <property type="match status" value="1"/>
</dbReference>
<dbReference type="SMART" id="SM00647">
    <property type="entry name" value="IBR"/>
    <property type="match status" value="2"/>
</dbReference>
<comment type="caution">
    <text evidence="11">The sequence shown here is derived from an EMBL/GenBank/DDBJ whole genome shotgun (WGS) entry which is preliminary data.</text>
</comment>
<dbReference type="InterPro" id="IPR002867">
    <property type="entry name" value="IBR_dom"/>
</dbReference>
<feature type="domain" description="RING-type" evidence="10">
    <location>
        <begin position="233"/>
        <end position="448"/>
    </location>
</feature>
<feature type="compositionally biased region" description="Basic and acidic residues" evidence="9">
    <location>
        <begin position="531"/>
        <end position="546"/>
    </location>
</feature>
<dbReference type="Pfam" id="PF26200">
    <property type="entry name" value="Rcat_RNF216"/>
    <property type="match status" value="1"/>
</dbReference>
<protein>
    <recommendedName>
        <fullName evidence="10">RING-type domain-containing protein</fullName>
    </recommendedName>
</protein>
<evidence type="ECO:0000256" key="1">
    <source>
        <dbReference type="ARBA" id="ARBA00004906"/>
    </source>
</evidence>
<dbReference type="InterPro" id="IPR047545">
    <property type="entry name" value="BRcat_RBR_RNF216"/>
</dbReference>